<proteinExistence type="predicted"/>
<organism evidence="2 3">
    <name type="scientific">Batrachochytrium salamandrivorans</name>
    <dbReference type="NCBI Taxonomy" id="1357716"/>
    <lineage>
        <taxon>Eukaryota</taxon>
        <taxon>Fungi</taxon>
        <taxon>Fungi incertae sedis</taxon>
        <taxon>Chytridiomycota</taxon>
        <taxon>Chytridiomycota incertae sedis</taxon>
        <taxon>Chytridiomycetes</taxon>
        <taxon>Rhizophydiales</taxon>
        <taxon>Rhizophydiales incertae sedis</taxon>
        <taxon>Batrachochytrium</taxon>
    </lineage>
</organism>
<dbReference type="Proteomes" id="UP001648503">
    <property type="component" value="Unassembled WGS sequence"/>
</dbReference>
<gene>
    <name evidence="2" type="ORF">BASA50_009114</name>
</gene>
<sequence length="184" mass="20580">MVTVDVSVMLADGGVARDVGQNITVESWTSVRDFIQIAVHKALGPDVLPSQYAMYESELFRPPPDTSSQAMPVPGRRRSQDGVQRRIIRTLDPEELPLVVLAGWQLSPHIAATHSFFIKPIEQGLTMFGTLRAEQCRSLPVDKLRKRLDAIAADETLAVEEVWARHAALKDAILLRIQYLQKQQ</sequence>
<dbReference type="EMBL" id="JAFCIX010000418">
    <property type="protein sequence ID" value="KAH6591112.1"/>
    <property type="molecule type" value="Genomic_DNA"/>
</dbReference>
<name>A0ABQ8F2W1_9FUNG</name>
<accession>A0ABQ8F2W1</accession>
<evidence type="ECO:0000256" key="1">
    <source>
        <dbReference type="SAM" id="MobiDB-lite"/>
    </source>
</evidence>
<reference evidence="2 3" key="1">
    <citation type="submission" date="2021-02" db="EMBL/GenBank/DDBJ databases">
        <title>Variation within the Batrachochytrium salamandrivorans European outbreak.</title>
        <authorList>
            <person name="Kelly M."/>
            <person name="Pasmans F."/>
            <person name="Shea T.P."/>
            <person name="Munoz J.F."/>
            <person name="Carranza S."/>
            <person name="Cuomo C.A."/>
            <person name="Martel A."/>
        </authorList>
    </citation>
    <scope>NUCLEOTIDE SEQUENCE [LARGE SCALE GENOMIC DNA]</scope>
    <source>
        <strain evidence="2 3">AMFP18/2</strain>
    </source>
</reference>
<evidence type="ECO:0000313" key="3">
    <source>
        <dbReference type="Proteomes" id="UP001648503"/>
    </source>
</evidence>
<feature type="region of interest" description="Disordered" evidence="1">
    <location>
        <begin position="61"/>
        <end position="83"/>
    </location>
</feature>
<comment type="caution">
    <text evidence="2">The sequence shown here is derived from an EMBL/GenBank/DDBJ whole genome shotgun (WGS) entry which is preliminary data.</text>
</comment>
<keyword evidence="3" id="KW-1185">Reference proteome</keyword>
<protein>
    <submittedName>
        <fullName evidence="2">Uncharacterized protein</fullName>
    </submittedName>
</protein>
<evidence type="ECO:0000313" key="2">
    <source>
        <dbReference type="EMBL" id="KAH6591112.1"/>
    </source>
</evidence>